<evidence type="ECO:0000259" key="1">
    <source>
        <dbReference type="Pfam" id="PF14062"/>
    </source>
</evidence>
<organism evidence="2 3">
    <name type="scientific">Actinomadura meridiana</name>
    <dbReference type="NCBI Taxonomy" id="559626"/>
    <lineage>
        <taxon>Bacteria</taxon>
        <taxon>Bacillati</taxon>
        <taxon>Actinomycetota</taxon>
        <taxon>Actinomycetes</taxon>
        <taxon>Streptosporangiales</taxon>
        <taxon>Thermomonosporaceae</taxon>
        <taxon>Actinomadura</taxon>
    </lineage>
</organism>
<dbReference type="InterPro" id="IPR025349">
    <property type="entry name" value="DUF4253"/>
</dbReference>
<feature type="domain" description="DUF4253" evidence="1">
    <location>
        <begin position="169"/>
        <end position="276"/>
    </location>
</feature>
<protein>
    <recommendedName>
        <fullName evidence="1">DUF4253 domain-containing protein</fullName>
    </recommendedName>
</protein>
<reference evidence="3" key="1">
    <citation type="journal article" date="2019" name="Int. J. Syst. Evol. Microbiol.">
        <title>The Global Catalogue of Microorganisms (GCM) 10K type strain sequencing project: providing services to taxonomists for standard genome sequencing and annotation.</title>
        <authorList>
            <consortium name="The Broad Institute Genomics Platform"/>
            <consortium name="The Broad Institute Genome Sequencing Center for Infectious Disease"/>
            <person name="Wu L."/>
            <person name="Ma J."/>
        </authorList>
    </citation>
    <scope>NUCLEOTIDE SEQUENCE [LARGE SCALE GENOMIC DNA]</scope>
    <source>
        <strain evidence="3">JCM 17440</strain>
    </source>
</reference>
<evidence type="ECO:0000313" key="2">
    <source>
        <dbReference type="EMBL" id="GAA4234133.1"/>
    </source>
</evidence>
<gene>
    <name evidence="2" type="ORF">GCM10022254_38300</name>
</gene>
<name>A0ABP8C5L6_9ACTN</name>
<proteinExistence type="predicted"/>
<evidence type="ECO:0000313" key="3">
    <source>
        <dbReference type="Proteomes" id="UP001501710"/>
    </source>
</evidence>
<dbReference type="Proteomes" id="UP001501710">
    <property type="component" value="Unassembled WGS sequence"/>
</dbReference>
<dbReference type="EMBL" id="BAABAS010000007">
    <property type="protein sequence ID" value="GAA4234133.1"/>
    <property type="molecule type" value="Genomic_DNA"/>
</dbReference>
<sequence>MSDLKALFSGSGASVELPEVPSGRLVWPNARGLQLRDLPAAERPAYWLSDGPGSADLWRRLRAMHTVSGLWPLLLQPLRGERTMPWVAGDVVPGLVDEVGREDAAEFMRQAWGEWSADEDGEVDPDDDFGYLEPIGRVCPDLAPAGVAGSSPDMAADRLAGELDDGRTRIGLAASARSADVLAVVGWMGPINYTDSVSLSVMLRSWEDRFGVRVVRVGFDTLDVSVAAPPMTEEHALHVAAEHFVFCPDNIQQGAGTLREYAKMIKGANSWSFWWD</sequence>
<keyword evidence="3" id="KW-1185">Reference proteome</keyword>
<accession>A0ABP8C5L6</accession>
<dbReference type="Pfam" id="PF14062">
    <property type="entry name" value="DUF4253"/>
    <property type="match status" value="1"/>
</dbReference>
<dbReference type="RefSeq" id="WP_344898439.1">
    <property type="nucleotide sequence ID" value="NZ_BAABAS010000007.1"/>
</dbReference>
<comment type="caution">
    <text evidence="2">The sequence shown here is derived from an EMBL/GenBank/DDBJ whole genome shotgun (WGS) entry which is preliminary data.</text>
</comment>